<dbReference type="GO" id="GO:0006635">
    <property type="term" value="P:fatty acid beta-oxidation"/>
    <property type="evidence" value="ECO:0007669"/>
    <property type="project" value="UniProtKB-UniPathway"/>
</dbReference>
<feature type="signal peptide" evidence="9">
    <location>
        <begin position="1"/>
        <end position="21"/>
    </location>
</feature>
<dbReference type="GO" id="GO:0004300">
    <property type="term" value="F:enoyl-CoA hydratase activity"/>
    <property type="evidence" value="ECO:0007669"/>
    <property type="project" value="UniProtKB-EC"/>
</dbReference>
<keyword evidence="12" id="KW-0456">Lyase</keyword>
<sequence>MTHRIRRVAVLGAGTMGAAIAAHCANAGLEVDLLDIAPQDDEDKNAVVKGGFERMKKARPAALMSKSVLERMRIGNFDDDLGRVAEADWILEAIIEKLEPKQQLMARVEELAKEDAIISSNTSGIPLNQVAEGRSESFKKRFLGTHFFNPPRYLKLFEIIPTFETDPHIVEDARALGERVLGKGGVIAKDTPNFIGNRLGSFSGMNSMRYAFENGYGIEEIDAITGPLIGRPKTATFRLNDQVGLDIAVGVAENLYELVPEDESREQLRPPEILKQMIERDLLGNKTGAGFYKRDKRDGETVFDVLNLATFEHEPAQNPEVPLVGEAQKQGDLGARLRFVMQRGEEDRHARYLRDTLLPDLAYASRRMPEISDTLENVDHAMEWGYGQQAGPFRMWDLLGVGETVEQMDSLGIEVAGWVREMLHGGNESFYKKEETSELQFSPVNMEYEPVREDPMELSLDRLREEGKEISGNDSASILDLGDGVLCFEIHSRGNSIDAAVVEIGYEALNRLEEEDDWVGLVIGNEGRNFCVGANIGEMVEEAQKGDLDSIAEAVDALQNLLMGFRFASKPVVAAPHGQTLGGGAEIALHADRICAAGETYIGLVETGVGLIPAGGGTKEMVRRLVSPAMYTRAPSLPYVQEVFQKIALAQVSGSALEAKEMGFLKEDDRVVMNADHLIHAAKRETLDLADGYAPPIRDKSIYAAGTVVRAAIEAAVIRTMMWGRYATEYDGVIAKHLARVLTGGDVSVAQWVPEEYILRLEKEAFLELLKNEKTHERIGAMLKTGKPLRN</sequence>
<comment type="catalytic activity">
    <reaction evidence="8">
        <text>a (3S)-3-hydroxyacyl-CoA + NAD(+) = a 3-oxoacyl-CoA + NADH + H(+)</text>
        <dbReference type="Rhea" id="RHEA:22432"/>
        <dbReference type="ChEBI" id="CHEBI:15378"/>
        <dbReference type="ChEBI" id="CHEBI:57318"/>
        <dbReference type="ChEBI" id="CHEBI:57540"/>
        <dbReference type="ChEBI" id="CHEBI:57945"/>
        <dbReference type="ChEBI" id="CHEBI:90726"/>
        <dbReference type="EC" id="1.1.1.35"/>
    </reaction>
</comment>
<keyword evidence="6" id="KW-0520">NAD</keyword>
<feature type="domain" description="3-hydroxyacyl-CoA dehydrogenase C-terminal" evidence="10">
    <location>
        <begin position="194"/>
        <end position="293"/>
    </location>
</feature>
<dbReference type="SUPFAM" id="SSF48179">
    <property type="entry name" value="6-phosphogluconate dehydrogenase C-terminal domain-like"/>
    <property type="match status" value="2"/>
</dbReference>
<keyword evidence="3" id="KW-0276">Fatty acid metabolism</keyword>
<dbReference type="Gene3D" id="3.40.50.720">
    <property type="entry name" value="NAD(P)-binding Rossmann-like Domain"/>
    <property type="match status" value="1"/>
</dbReference>
<name>A0A6J4QSN9_9ACTN</name>
<feature type="chain" id="PRO_5026736036" evidence="9">
    <location>
        <begin position="22"/>
        <end position="791"/>
    </location>
</feature>
<dbReference type="Pfam" id="PF02737">
    <property type="entry name" value="3HCDH_N"/>
    <property type="match status" value="1"/>
</dbReference>
<dbReference type="InterPro" id="IPR029045">
    <property type="entry name" value="ClpP/crotonase-like_dom_sf"/>
</dbReference>
<dbReference type="InterPro" id="IPR006108">
    <property type="entry name" value="3HC_DH_C"/>
</dbReference>
<evidence type="ECO:0000256" key="4">
    <source>
        <dbReference type="ARBA" id="ARBA00022963"/>
    </source>
</evidence>
<keyword evidence="4" id="KW-0442">Lipid degradation</keyword>
<dbReference type="InterPro" id="IPR036291">
    <property type="entry name" value="NAD(P)-bd_dom_sf"/>
</dbReference>
<evidence type="ECO:0000256" key="9">
    <source>
        <dbReference type="SAM" id="SignalP"/>
    </source>
</evidence>
<proteinExistence type="inferred from homology"/>
<evidence type="ECO:0000259" key="11">
    <source>
        <dbReference type="Pfam" id="PF02737"/>
    </source>
</evidence>
<dbReference type="SUPFAM" id="SSF52096">
    <property type="entry name" value="ClpP/crotonase"/>
    <property type="match status" value="1"/>
</dbReference>
<keyword evidence="9" id="KW-0732">Signal</keyword>
<dbReference type="InterPro" id="IPR006176">
    <property type="entry name" value="3-OHacyl-CoA_DH_NAD-bd"/>
</dbReference>
<dbReference type="GO" id="GO:0003857">
    <property type="term" value="F:(3S)-3-hydroxyacyl-CoA dehydrogenase (NAD+) activity"/>
    <property type="evidence" value="ECO:0007669"/>
    <property type="project" value="UniProtKB-EC"/>
</dbReference>
<evidence type="ECO:0000256" key="3">
    <source>
        <dbReference type="ARBA" id="ARBA00022832"/>
    </source>
</evidence>
<gene>
    <name evidence="12" type="ORF">AVDCRST_MAG37-1852</name>
</gene>
<dbReference type="PANTHER" id="PTHR48075">
    <property type="entry name" value="3-HYDROXYACYL-COA DEHYDROGENASE FAMILY PROTEIN"/>
    <property type="match status" value="1"/>
</dbReference>
<dbReference type="EMBL" id="CADCVD010000087">
    <property type="protein sequence ID" value="CAA9446229.1"/>
    <property type="molecule type" value="Genomic_DNA"/>
</dbReference>
<comment type="similarity">
    <text evidence="2">Belongs to the 3-hydroxyacyl-CoA dehydrogenase family.</text>
</comment>
<accession>A0A6J4QSN9</accession>
<dbReference type="EC" id="1.1.1.35" evidence="12"/>
<feature type="domain" description="3-hydroxyacyl-CoA dehydrogenase NAD binding" evidence="11">
    <location>
        <begin position="8"/>
        <end position="190"/>
    </location>
</feature>
<dbReference type="UniPathway" id="UPA00659"/>
<evidence type="ECO:0000256" key="8">
    <source>
        <dbReference type="ARBA" id="ARBA00049556"/>
    </source>
</evidence>
<organism evidence="12">
    <name type="scientific">uncultured Rubrobacteraceae bacterium</name>
    <dbReference type="NCBI Taxonomy" id="349277"/>
    <lineage>
        <taxon>Bacteria</taxon>
        <taxon>Bacillati</taxon>
        <taxon>Actinomycetota</taxon>
        <taxon>Rubrobacteria</taxon>
        <taxon>Rubrobacterales</taxon>
        <taxon>Rubrobacteraceae</taxon>
        <taxon>environmental samples</taxon>
    </lineage>
</organism>
<comment type="pathway">
    <text evidence="1">Lipid metabolism; fatty acid beta-oxidation.</text>
</comment>
<dbReference type="AlphaFoldDB" id="A0A6J4QSN9"/>
<evidence type="ECO:0000256" key="2">
    <source>
        <dbReference type="ARBA" id="ARBA00009463"/>
    </source>
</evidence>
<dbReference type="Pfam" id="PF00725">
    <property type="entry name" value="3HCDH"/>
    <property type="match status" value="1"/>
</dbReference>
<dbReference type="CDD" id="cd06558">
    <property type="entry name" value="crotonase-like"/>
    <property type="match status" value="1"/>
</dbReference>
<dbReference type="SUPFAM" id="SSF51735">
    <property type="entry name" value="NAD(P)-binding Rossmann-fold domains"/>
    <property type="match status" value="1"/>
</dbReference>
<evidence type="ECO:0000256" key="6">
    <source>
        <dbReference type="ARBA" id="ARBA00023027"/>
    </source>
</evidence>
<dbReference type="GO" id="GO:0070403">
    <property type="term" value="F:NAD+ binding"/>
    <property type="evidence" value="ECO:0007669"/>
    <property type="project" value="InterPro"/>
</dbReference>
<dbReference type="Gene3D" id="1.10.1040.50">
    <property type="match status" value="1"/>
</dbReference>
<dbReference type="InterPro" id="IPR001753">
    <property type="entry name" value="Enoyl-CoA_hydra/iso"/>
</dbReference>
<keyword evidence="5 12" id="KW-0560">Oxidoreductase</keyword>
<keyword evidence="7" id="KW-0443">Lipid metabolism</keyword>
<protein>
    <submittedName>
        <fullName evidence="12">3-hydroxyacyl-CoA dehydrogenase [fadN-fadA-fadE operon] / Enoyl-CoA hydratase [fadN-fadA-fadE operon]</fullName>
        <ecNumber evidence="12">1.1.1.35</ecNumber>
        <ecNumber evidence="12">4.2.1.17</ecNumber>
    </submittedName>
</protein>
<evidence type="ECO:0000256" key="5">
    <source>
        <dbReference type="ARBA" id="ARBA00023002"/>
    </source>
</evidence>
<dbReference type="Pfam" id="PF00378">
    <property type="entry name" value="ECH_1"/>
    <property type="match status" value="1"/>
</dbReference>
<evidence type="ECO:0000256" key="7">
    <source>
        <dbReference type="ARBA" id="ARBA00023098"/>
    </source>
</evidence>
<dbReference type="Gene3D" id="3.90.226.10">
    <property type="entry name" value="2-enoyl-CoA Hydratase, Chain A, domain 1"/>
    <property type="match status" value="1"/>
</dbReference>
<evidence type="ECO:0000256" key="1">
    <source>
        <dbReference type="ARBA" id="ARBA00005005"/>
    </source>
</evidence>
<evidence type="ECO:0000259" key="10">
    <source>
        <dbReference type="Pfam" id="PF00725"/>
    </source>
</evidence>
<reference evidence="12" key="1">
    <citation type="submission" date="2020-02" db="EMBL/GenBank/DDBJ databases">
        <authorList>
            <person name="Meier V. D."/>
        </authorList>
    </citation>
    <scope>NUCLEOTIDE SEQUENCE</scope>
    <source>
        <strain evidence="12">AVDCRST_MAG37</strain>
    </source>
</reference>
<evidence type="ECO:0000313" key="12">
    <source>
        <dbReference type="EMBL" id="CAA9446229.1"/>
    </source>
</evidence>
<dbReference type="InterPro" id="IPR008927">
    <property type="entry name" value="6-PGluconate_DH-like_C_sf"/>
</dbReference>
<dbReference type="PANTHER" id="PTHR48075:SF7">
    <property type="entry name" value="3-HYDROXYACYL-COA DEHYDROGENASE-RELATED"/>
    <property type="match status" value="1"/>
</dbReference>
<dbReference type="EC" id="4.2.1.17" evidence="12"/>